<keyword evidence="3" id="KW-0575">Peroxidase</keyword>
<reference evidence="13 14" key="1">
    <citation type="submission" date="2016-10" db="EMBL/GenBank/DDBJ databases">
        <authorList>
            <person name="de Groot N.N."/>
        </authorList>
    </citation>
    <scope>NUCLEOTIDE SEQUENCE [LARGE SCALE GENOMIC DNA]</scope>
    <source>
        <strain evidence="13 14">AB35.6</strain>
    </source>
</reference>
<dbReference type="Pfam" id="PF00578">
    <property type="entry name" value="AhpC-TSA"/>
    <property type="match status" value="1"/>
</dbReference>
<dbReference type="RefSeq" id="WP_074656154.1">
    <property type="nucleotide sequence ID" value="NZ_FNSD01000001.1"/>
</dbReference>
<evidence type="ECO:0000256" key="5">
    <source>
        <dbReference type="ARBA" id="ARBA00023002"/>
    </source>
</evidence>
<dbReference type="SUPFAM" id="SSF52833">
    <property type="entry name" value="Thioredoxin-like"/>
    <property type="match status" value="1"/>
</dbReference>
<evidence type="ECO:0000256" key="4">
    <source>
        <dbReference type="ARBA" id="ARBA00022862"/>
    </source>
</evidence>
<keyword evidence="4" id="KW-0049">Antioxidant</keyword>
<evidence type="ECO:0000256" key="2">
    <source>
        <dbReference type="ARBA" id="ARBA00013017"/>
    </source>
</evidence>
<gene>
    <name evidence="13" type="ORF">SAMN05443244_3803</name>
</gene>
<protein>
    <recommendedName>
        <fullName evidence="2">thioredoxin-dependent peroxiredoxin</fullName>
        <ecNumber evidence="2">1.11.1.24</ecNumber>
    </recommendedName>
    <alternativeName>
        <fullName evidence="8">Thioredoxin peroxidase</fullName>
    </alternativeName>
    <alternativeName>
        <fullName evidence="10">Thioredoxin-dependent peroxiredoxin Bcp</fullName>
    </alternativeName>
</protein>
<dbReference type="GO" id="GO:0005737">
    <property type="term" value="C:cytoplasm"/>
    <property type="evidence" value="ECO:0007669"/>
    <property type="project" value="TreeGrafter"/>
</dbReference>
<feature type="domain" description="Thioredoxin" evidence="12">
    <location>
        <begin position="44"/>
        <end position="222"/>
    </location>
</feature>
<keyword evidence="7" id="KW-0676">Redox-active center</keyword>
<dbReference type="InterPro" id="IPR050924">
    <property type="entry name" value="Peroxiredoxin_BCP/PrxQ"/>
</dbReference>
<comment type="similarity">
    <text evidence="9">Belongs to the peroxiredoxin family. BCP/PrxQ subfamily.</text>
</comment>
<evidence type="ECO:0000256" key="6">
    <source>
        <dbReference type="ARBA" id="ARBA00023157"/>
    </source>
</evidence>
<evidence type="ECO:0000259" key="12">
    <source>
        <dbReference type="PROSITE" id="PS51352"/>
    </source>
</evidence>
<proteinExistence type="inferred from homology"/>
<accession>A0A1H4TN98</accession>
<dbReference type="GO" id="GO:0008379">
    <property type="term" value="F:thioredoxin peroxidase activity"/>
    <property type="evidence" value="ECO:0007669"/>
    <property type="project" value="TreeGrafter"/>
</dbReference>
<keyword evidence="5" id="KW-0560">Oxidoreductase</keyword>
<evidence type="ECO:0000256" key="1">
    <source>
        <dbReference type="ARBA" id="ARBA00003330"/>
    </source>
</evidence>
<dbReference type="Proteomes" id="UP000182409">
    <property type="component" value="Unassembled WGS sequence"/>
</dbReference>
<evidence type="ECO:0000256" key="8">
    <source>
        <dbReference type="ARBA" id="ARBA00032824"/>
    </source>
</evidence>
<comment type="function">
    <text evidence="1">Thiol-specific peroxidase that catalyzes the reduction of hydrogen peroxide and organic hydroperoxides to water and alcohols, respectively. Plays a role in cell protection against oxidative stress by detoxifying peroxides and as sensor of hydrogen peroxide-mediated signaling events.</text>
</comment>
<evidence type="ECO:0000313" key="14">
    <source>
        <dbReference type="Proteomes" id="UP000182409"/>
    </source>
</evidence>
<dbReference type="EMBL" id="FNSD01000001">
    <property type="protein sequence ID" value="SEC57700.1"/>
    <property type="molecule type" value="Genomic_DNA"/>
</dbReference>
<evidence type="ECO:0000256" key="11">
    <source>
        <dbReference type="ARBA" id="ARBA00049091"/>
    </source>
</evidence>
<dbReference type="PROSITE" id="PS51352">
    <property type="entry name" value="THIOREDOXIN_2"/>
    <property type="match status" value="1"/>
</dbReference>
<comment type="catalytic activity">
    <reaction evidence="11">
        <text>a hydroperoxide + [thioredoxin]-dithiol = an alcohol + [thioredoxin]-disulfide + H2O</text>
        <dbReference type="Rhea" id="RHEA:62620"/>
        <dbReference type="Rhea" id="RHEA-COMP:10698"/>
        <dbReference type="Rhea" id="RHEA-COMP:10700"/>
        <dbReference type="ChEBI" id="CHEBI:15377"/>
        <dbReference type="ChEBI" id="CHEBI:29950"/>
        <dbReference type="ChEBI" id="CHEBI:30879"/>
        <dbReference type="ChEBI" id="CHEBI:35924"/>
        <dbReference type="ChEBI" id="CHEBI:50058"/>
        <dbReference type="EC" id="1.11.1.24"/>
    </reaction>
</comment>
<dbReference type="EC" id="1.11.1.24" evidence="2"/>
<evidence type="ECO:0000256" key="7">
    <source>
        <dbReference type="ARBA" id="ARBA00023284"/>
    </source>
</evidence>
<dbReference type="InterPro" id="IPR036249">
    <property type="entry name" value="Thioredoxin-like_sf"/>
</dbReference>
<organism evidence="13 14">
    <name type="scientific">Terriglobus roseus</name>
    <dbReference type="NCBI Taxonomy" id="392734"/>
    <lineage>
        <taxon>Bacteria</taxon>
        <taxon>Pseudomonadati</taxon>
        <taxon>Acidobacteriota</taxon>
        <taxon>Terriglobia</taxon>
        <taxon>Terriglobales</taxon>
        <taxon>Acidobacteriaceae</taxon>
        <taxon>Terriglobus</taxon>
    </lineage>
</organism>
<dbReference type="OrthoDB" id="9809746at2"/>
<dbReference type="AlphaFoldDB" id="A0A1H4TN98"/>
<sequence>MPQLQSKLDEITHNTRKLVQPERLAISEQTIAELFETGIEDRVLAAGATAPEFTLPDAISGKPIRSTDLLALGPLVINFFRGRWDPYCVTELEVWRDLYPELRERGAFIVAISPETLRQSDFAVQQYGIPYPLLQDANSALAEQFGIAYSVSAALQRYYRSILVNIPFINSGKNVMAPVDDAVWKMPLPATFVVGQDGVIRFAEAHADFRVRPEPEDVLAAL</sequence>
<dbReference type="InterPro" id="IPR013766">
    <property type="entry name" value="Thioredoxin_domain"/>
</dbReference>
<dbReference type="Gene3D" id="3.40.30.10">
    <property type="entry name" value="Glutaredoxin"/>
    <property type="match status" value="1"/>
</dbReference>
<name>A0A1H4TN98_9BACT</name>
<dbReference type="CDD" id="cd02970">
    <property type="entry name" value="PRX_like2"/>
    <property type="match status" value="1"/>
</dbReference>
<evidence type="ECO:0000313" key="13">
    <source>
        <dbReference type="EMBL" id="SEC57700.1"/>
    </source>
</evidence>
<dbReference type="GO" id="GO:0034599">
    <property type="term" value="P:cellular response to oxidative stress"/>
    <property type="evidence" value="ECO:0007669"/>
    <property type="project" value="TreeGrafter"/>
</dbReference>
<dbReference type="PANTHER" id="PTHR42801:SF7">
    <property type="entry name" value="SLL1159 PROTEIN"/>
    <property type="match status" value="1"/>
</dbReference>
<evidence type="ECO:0000256" key="9">
    <source>
        <dbReference type="ARBA" id="ARBA00038489"/>
    </source>
</evidence>
<evidence type="ECO:0000256" key="3">
    <source>
        <dbReference type="ARBA" id="ARBA00022559"/>
    </source>
</evidence>
<dbReference type="InterPro" id="IPR000866">
    <property type="entry name" value="AhpC/TSA"/>
</dbReference>
<dbReference type="GO" id="GO:0045454">
    <property type="term" value="P:cell redox homeostasis"/>
    <property type="evidence" value="ECO:0007669"/>
    <property type="project" value="TreeGrafter"/>
</dbReference>
<dbReference type="PANTHER" id="PTHR42801">
    <property type="entry name" value="THIOREDOXIN-DEPENDENT PEROXIDE REDUCTASE"/>
    <property type="match status" value="1"/>
</dbReference>
<evidence type="ECO:0000256" key="10">
    <source>
        <dbReference type="ARBA" id="ARBA00042639"/>
    </source>
</evidence>
<keyword evidence="6" id="KW-1015">Disulfide bond</keyword>